<dbReference type="PANTHER" id="PTHR22984">
    <property type="entry name" value="SERINE/THREONINE-PROTEIN KINASE PIM"/>
    <property type="match status" value="1"/>
</dbReference>
<keyword evidence="16" id="KW-1185">Reference proteome</keyword>
<dbReference type="Gene3D" id="1.10.510.10">
    <property type="entry name" value="Transferase(Phosphotransferase) domain 1"/>
    <property type="match status" value="1"/>
</dbReference>
<dbReference type="PROSITE" id="PS00107">
    <property type="entry name" value="PROTEIN_KINASE_ATP"/>
    <property type="match status" value="1"/>
</dbReference>
<evidence type="ECO:0000256" key="2">
    <source>
        <dbReference type="ARBA" id="ARBA00012513"/>
    </source>
</evidence>
<sequence length="464" mass="52181">MALLAKKMKKLATFQFLNLKLLLNGRGFSKFKKTYRLKGELGRGGFGIVYRAVRISDETPVAVKFIERGYVREWGKLNDERVPMEICMLARCASIRGVIKLLEWFSMPEGFLIVMERPYPCVDLFDFIKTQGSIDEDLARFLFRQVAETIVECARQKVLHRDIKDENVVIDLVSGETRLIDFGAATPLKKTHYTDFQGTRLYCPPEWFLHALYLGEEAAVWSLGVLLYNMLNGRLPFRNEKDICTSHLLGPLPFHTLLSDEAKDLMERCLRFDPFARCSLDEVVSHPWVHSSTADWLTLTAIADETNNAHTDCDSQEDRSDSHSETCQQQSERRSEAESNHDSANCSRTSSMYSALSGNDDDNSNVVTGSEAMSDIEQPAGHVVRLAKTSLIEPPNPKQLAAAVIHGTHSRKTRLHKTSSMNTRTHVICSKPKVMKQASKCTMDSGRSSAMSSSFITSVDVINA</sequence>
<comment type="cofactor">
    <cofactor evidence="1">
        <name>Mg(2+)</name>
        <dbReference type="ChEBI" id="CHEBI:18420"/>
    </cofactor>
</comment>
<organism evidence="15 16">
    <name type="scientific">Toxocara canis</name>
    <name type="common">Canine roundworm</name>
    <dbReference type="NCBI Taxonomy" id="6265"/>
    <lineage>
        <taxon>Eukaryota</taxon>
        <taxon>Metazoa</taxon>
        <taxon>Ecdysozoa</taxon>
        <taxon>Nematoda</taxon>
        <taxon>Chromadorea</taxon>
        <taxon>Rhabditida</taxon>
        <taxon>Spirurina</taxon>
        <taxon>Ascaridomorpha</taxon>
        <taxon>Ascaridoidea</taxon>
        <taxon>Toxocaridae</taxon>
        <taxon>Toxocara</taxon>
    </lineage>
</organism>
<dbReference type="InterPro" id="IPR011009">
    <property type="entry name" value="Kinase-like_dom_sf"/>
</dbReference>
<dbReference type="GO" id="GO:0005737">
    <property type="term" value="C:cytoplasm"/>
    <property type="evidence" value="ECO:0007669"/>
    <property type="project" value="TreeGrafter"/>
</dbReference>
<dbReference type="EMBL" id="JPKZ01002718">
    <property type="protein sequence ID" value="KHN75390.1"/>
    <property type="molecule type" value="Genomic_DNA"/>
</dbReference>
<dbReference type="FunFam" id="1.10.510.10:FF:000708">
    <property type="entry name" value="serine/threonine-protein kinase par-1-like"/>
    <property type="match status" value="1"/>
</dbReference>
<comment type="similarity">
    <text evidence="12">Belongs to the protein kinase superfamily.</text>
</comment>
<dbReference type="PROSITE" id="PS50011">
    <property type="entry name" value="PROTEIN_KINASE_DOM"/>
    <property type="match status" value="1"/>
</dbReference>
<keyword evidence="3 12" id="KW-0723">Serine/threonine-protein kinase</keyword>
<dbReference type="InterPro" id="IPR008271">
    <property type="entry name" value="Ser/Thr_kinase_AS"/>
</dbReference>
<evidence type="ECO:0000256" key="8">
    <source>
        <dbReference type="ARBA" id="ARBA00022842"/>
    </source>
</evidence>
<proteinExistence type="inferred from homology"/>
<evidence type="ECO:0000256" key="9">
    <source>
        <dbReference type="ARBA" id="ARBA00047899"/>
    </source>
</evidence>
<dbReference type="InterPro" id="IPR000719">
    <property type="entry name" value="Prot_kinase_dom"/>
</dbReference>
<dbReference type="OMA" id="WFLHSLY"/>
<evidence type="ECO:0000256" key="1">
    <source>
        <dbReference type="ARBA" id="ARBA00001946"/>
    </source>
</evidence>
<dbReference type="Proteomes" id="UP000031036">
    <property type="component" value="Unassembled WGS sequence"/>
</dbReference>
<dbReference type="PANTHER" id="PTHR22984:SF29">
    <property type="entry name" value="SERINE_THREONINE-PROTEIN KINASE PIM-1"/>
    <property type="match status" value="1"/>
</dbReference>
<protein>
    <recommendedName>
        <fullName evidence="2">non-specific serine/threonine protein kinase</fullName>
        <ecNumber evidence="2">2.7.11.1</ecNumber>
    </recommendedName>
</protein>
<keyword evidence="8" id="KW-0460">Magnesium</keyword>
<dbReference type="GO" id="GO:0004674">
    <property type="term" value="F:protein serine/threonine kinase activity"/>
    <property type="evidence" value="ECO:0007669"/>
    <property type="project" value="UniProtKB-KW"/>
</dbReference>
<dbReference type="SUPFAM" id="SSF56112">
    <property type="entry name" value="Protein kinase-like (PK-like)"/>
    <property type="match status" value="1"/>
</dbReference>
<dbReference type="Pfam" id="PF00069">
    <property type="entry name" value="Pkinase"/>
    <property type="match status" value="1"/>
</dbReference>
<feature type="compositionally biased region" description="Polar residues" evidence="13">
    <location>
        <begin position="342"/>
        <end position="357"/>
    </location>
</feature>
<feature type="binding site" evidence="11">
    <location>
        <position position="64"/>
    </location>
    <ligand>
        <name>ATP</name>
        <dbReference type="ChEBI" id="CHEBI:30616"/>
    </ligand>
</feature>
<evidence type="ECO:0000259" key="14">
    <source>
        <dbReference type="PROSITE" id="PS50011"/>
    </source>
</evidence>
<comment type="catalytic activity">
    <reaction evidence="10">
        <text>L-seryl-[protein] + ATP = O-phospho-L-seryl-[protein] + ADP + H(+)</text>
        <dbReference type="Rhea" id="RHEA:17989"/>
        <dbReference type="Rhea" id="RHEA-COMP:9863"/>
        <dbReference type="Rhea" id="RHEA-COMP:11604"/>
        <dbReference type="ChEBI" id="CHEBI:15378"/>
        <dbReference type="ChEBI" id="CHEBI:29999"/>
        <dbReference type="ChEBI" id="CHEBI:30616"/>
        <dbReference type="ChEBI" id="CHEBI:83421"/>
        <dbReference type="ChEBI" id="CHEBI:456216"/>
        <dbReference type="EC" id="2.7.11.1"/>
    </reaction>
</comment>
<feature type="domain" description="Protein kinase" evidence="14">
    <location>
        <begin position="35"/>
        <end position="289"/>
    </location>
</feature>
<evidence type="ECO:0000256" key="3">
    <source>
        <dbReference type="ARBA" id="ARBA00022527"/>
    </source>
</evidence>
<dbReference type="AlphaFoldDB" id="A0A0B2V2Y7"/>
<dbReference type="FunFam" id="3.30.200.20:FF:000547">
    <property type="entry name" value="Serine/threonine-protein kinase prk-2"/>
    <property type="match status" value="1"/>
</dbReference>
<reference evidence="15 16" key="1">
    <citation type="submission" date="2014-11" db="EMBL/GenBank/DDBJ databases">
        <title>Genetic blueprint of the zoonotic pathogen Toxocara canis.</title>
        <authorList>
            <person name="Zhu X.-Q."/>
            <person name="Korhonen P.K."/>
            <person name="Cai H."/>
            <person name="Young N.D."/>
            <person name="Nejsum P."/>
            <person name="von Samson-Himmelstjerna G."/>
            <person name="Boag P.R."/>
            <person name="Tan P."/>
            <person name="Li Q."/>
            <person name="Min J."/>
            <person name="Yang Y."/>
            <person name="Wang X."/>
            <person name="Fang X."/>
            <person name="Hall R.S."/>
            <person name="Hofmann A."/>
            <person name="Sternberg P.W."/>
            <person name="Jex A.R."/>
            <person name="Gasser R.B."/>
        </authorList>
    </citation>
    <scope>NUCLEOTIDE SEQUENCE [LARGE SCALE GENOMIC DNA]</scope>
    <source>
        <strain evidence="15">PN_DK_2014</strain>
    </source>
</reference>
<dbReference type="InterPro" id="IPR051138">
    <property type="entry name" value="PIM_Ser/Thr_kinase"/>
</dbReference>
<evidence type="ECO:0000256" key="12">
    <source>
        <dbReference type="RuleBase" id="RU000304"/>
    </source>
</evidence>
<dbReference type="CDD" id="cd14005">
    <property type="entry name" value="STKc_PIM"/>
    <property type="match status" value="1"/>
</dbReference>
<dbReference type="OrthoDB" id="193931at2759"/>
<feature type="region of interest" description="Disordered" evidence="13">
    <location>
        <begin position="309"/>
        <end position="375"/>
    </location>
</feature>
<dbReference type="InterPro" id="IPR017441">
    <property type="entry name" value="Protein_kinase_ATP_BS"/>
</dbReference>
<gene>
    <name evidence="15" type="primary">Pim1</name>
    <name evidence="15" type="ORF">Tcan_17101</name>
</gene>
<dbReference type="EC" id="2.7.11.1" evidence="2"/>
<name>A0A0B2V2Y7_TOXCA</name>
<dbReference type="Gene3D" id="3.30.200.20">
    <property type="entry name" value="Phosphorylase Kinase, domain 1"/>
    <property type="match status" value="1"/>
</dbReference>
<evidence type="ECO:0000256" key="7">
    <source>
        <dbReference type="ARBA" id="ARBA00022840"/>
    </source>
</evidence>
<dbReference type="SMART" id="SM00220">
    <property type="entry name" value="S_TKc"/>
    <property type="match status" value="1"/>
</dbReference>
<dbReference type="GO" id="GO:0005524">
    <property type="term" value="F:ATP binding"/>
    <property type="evidence" value="ECO:0007669"/>
    <property type="project" value="UniProtKB-UniRule"/>
</dbReference>
<evidence type="ECO:0000256" key="5">
    <source>
        <dbReference type="ARBA" id="ARBA00022741"/>
    </source>
</evidence>
<feature type="compositionally biased region" description="Basic and acidic residues" evidence="13">
    <location>
        <begin position="311"/>
        <end position="324"/>
    </location>
</feature>
<keyword evidence="6 15" id="KW-0418">Kinase</keyword>
<evidence type="ECO:0000256" key="4">
    <source>
        <dbReference type="ARBA" id="ARBA00022679"/>
    </source>
</evidence>
<evidence type="ECO:0000256" key="13">
    <source>
        <dbReference type="SAM" id="MobiDB-lite"/>
    </source>
</evidence>
<dbReference type="STRING" id="6265.A0A0B2V2Y7"/>
<comment type="catalytic activity">
    <reaction evidence="9">
        <text>L-threonyl-[protein] + ATP = O-phospho-L-threonyl-[protein] + ADP + H(+)</text>
        <dbReference type="Rhea" id="RHEA:46608"/>
        <dbReference type="Rhea" id="RHEA-COMP:11060"/>
        <dbReference type="Rhea" id="RHEA-COMP:11605"/>
        <dbReference type="ChEBI" id="CHEBI:15378"/>
        <dbReference type="ChEBI" id="CHEBI:30013"/>
        <dbReference type="ChEBI" id="CHEBI:30616"/>
        <dbReference type="ChEBI" id="CHEBI:61977"/>
        <dbReference type="ChEBI" id="CHEBI:456216"/>
        <dbReference type="EC" id="2.7.11.1"/>
    </reaction>
</comment>
<evidence type="ECO:0000256" key="11">
    <source>
        <dbReference type="PROSITE-ProRule" id="PRU10141"/>
    </source>
</evidence>
<accession>A0A0B2V2Y7</accession>
<evidence type="ECO:0000256" key="10">
    <source>
        <dbReference type="ARBA" id="ARBA00048679"/>
    </source>
</evidence>
<keyword evidence="7 11" id="KW-0067">ATP-binding</keyword>
<keyword evidence="5 11" id="KW-0547">Nucleotide-binding</keyword>
<comment type="caution">
    <text evidence="15">The sequence shown here is derived from an EMBL/GenBank/DDBJ whole genome shotgun (WGS) entry which is preliminary data.</text>
</comment>
<feature type="compositionally biased region" description="Basic and acidic residues" evidence="13">
    <location>
        <begin position="331"/>
        <end position="341"/>
    </location>
</feature>
<evidence type="ECO:0000313" key="16">
    <source>
        <dbReference type="Proteomes" id="UP000031036"/>
    </source>
</evidence>
<keyword evidence="4" id="KW-0808">Transferase</keyword>
<evidence type="ECO:0000313" key="15">
    <source>
        <dbReference type="EMBL" id="KHN75390.1"/>
    </source>
</evidence>
<evidence type="ECO:0000256" key="6">
    <source>
        <dbReference type="ARBA" id="ARBA00022777"/>
    </source>
</evidence>
<dbReference type="PROSITE" id="PS00108">
    <property type="entry name" value="PROTEIN_KINASE_ST"/>
    <property type="match status" value="1"/>
</dbReference>